<comment type="subcellular location">
    <subcellularLocation>
        <location evidence="1">Cell membrane</location>
        <topology evidence="1">Multi-pass membrane protein</topology>
    </subcellularLocation>
</comment>
<evidence type="ECO:0000313" key="11">
    <source>
        <dbReference type="Proteomes" id="UP000198736"/>
    </source>
</evidence>
<dbReference type="OrthoDB" id="9761224at2"/>
<reference evidence="11" key="1">
    <citation type="submission" date="2015-10" db="EMBL/GenBank/DDBJ databases">
        <authorList>
            <person name="Luecker S."/>
            <person name="Luecker S."/>
        </authorList>
    </citation>
    <scope>NUCLEOTIDE SEQUENCE [LARGE SCALE GENOMIC DNA]</scope>
</reference>
<evidence type="ECO:0000256" key="1">
    <source>
        <dbReference type="ARBA" id="ARBA00004651"/>
    </source>
</evidence>
<keyword evidence="3" id="KW-0813">Transport</keyword>
<gene>
    <name evidence="10" type="primary">cstA</name>
    <name evidence="10" type="ORF">COMA2_190005</name>
</gene>
<evidence type="ECO:0000256" key="3">
    <source>
        <dbReference type="ARBA" id="ARBA00022448"/>
    </source>
</evidence>
<keyword evidence="6 8" id="KW-1133">Transmembrane helix</keyword>
<feature type="transmembrane region" description="Helical" evidence="8">
    <location>
        <begin position="38"/>
        <end position="56"/>
    </location>
</feature>
<dbReference type="InterPro" id="IPR003706">
    <property type="entry name" value="CstA_N"/>
</dbReference>
<dbReference type="PANTHER" id="PTHR30252">
    <property type="entry name" value="INNER MEMBRANE PEPTIDE TRANSPORTER"/>
    <property type="match status" value="1"/>
</dbReference>
<proteinExistence type="inferred from homology"/>
<feature type="transmembrane region" description="Helical" evidence="8">
    <location>
        <begin position="193"/>
        <end position="214"/>
    </location>
</feature>
<feature type="transmembrane region" description="Helical" evidence="8">
    <location>
        <begin position="529"/>
        <end position="550"/>
    </location>
</feature>
<evidence type="ECO:0000259" key="9">
    <source>
        <dbReference type="Pfam" id="PF02554"/>
    </source>
</evidence>
<dbReference type="EMBL" id="CZPZ01000011">
    <property type="protein sequence ID" value="CUS34770.1"/>
    <property type="molecule type" value="Genomic_DNA"/>
</dbReference>
<feature type="transmembrane region" description="Helical" evidence="8">
    <location>
        <begin position="328"/>
        <end position="352"/>
    </location>
</feature>
<evidence type="ECO:0000256" key="4">
    <source>
        <dbReference type="ARBA" id="ARBA00022475"/>
    </source>
</evidence>
<comment type="similarity">
    <text evidence="2">Belongs to the peptide transporter carbon starvation (CstA) (TC 2.A.114) family.</text>
</comment>
<keyword evidence="5 8" id="KW-0812">Transmembrane</keyword>
<feature type="transmembrane region" description="Helical" evidence="8">
    <location>
        <begin position="221"/>
        <end position="239"/>
    </location>
</feature>
<dbReference type="PANTHER" id="PTHR30252:SF3">
    <property type="entry name" value="PYRUVATE_PROTON SYMPORTER BTST"/>
    <property type="match status" value="1"/>
</dbReference>
<evidence type="ECO:0000256" key="5">
    <source>
        <dbReference type="ARBA" id="ARBA00022692"/>
    </source>
</evidence>
<feature type="transmembrane region" description="Helical" evidence="8">
    <location>
        <begin position="162"/>
        <end position="187"/>
    </location>
</feature>
<feature type="transmembrane region" description="Helical" evidence="8">
    <location>
        <begin position="596"/>
        <end position="616"/>
    </location>
</feature>
<feature type="transmembrane region" description="Helical" evidence="8">
    <location>
        <begin position="364"/>
        <end position="386"/>
    </location>
</feature>
<evidence type="ECO:0000256" key="2">
    <source>
        <dbReference type="ARBA" id="ARBA00007755"/>
    </source>
</evidence>
<feature type="transmembrane region" description="Helical" evidence="8">
    <location>
        <begin position="557"/>
        <end position="584"/>
    </location>
</feature>
<feature type="transmembrane region" description="Helical" evidence="8">
    <location>
        <begin position="497"/>
        <end position="517"/>
    </location>
</feature>
<evidence type="ECO:0000256" key="6">
    <source>
        <dbReference type="ARBA" id="ARBA00022989"/>
    </source>
</evidence>
<protein>
    <submittedName>
        <fullName evidence="10">Carbon starvation protein A</fullName>
    </submittedName>
</protein>
<evidence type="ECO:0000313" key="10">
    <source>
        <dbReference type="EMBL" id="CUS34770.1"/>
    </source>
</evidence>
<dbReference type="GO" id="GO:0005886">
    <property type="term" value="C:plasma membrane"/>
    <property type="evidence" value="ECO:0007669"/>
    <property type="project" value="UniProtKB-SubCell"/>
</dbReference>
<feature type="transmembrane region" description="Helical" evidence="8">
    <location>
        <begin position="121"/>
        <end position="142"/>
    </location>
</feature>
<feature type="transmembrane region" description="Helical" evidence="8">
    <location>
        <begin position="291"/>
        <end position="308"/>
    </location>
</feature>
<name>A0A0S4LHY5_9BACT</name>
<dbReference type="InterPro" id="IPR051605">
    <property type="entry name" value="CstA"/>
</dbReference>
<dbReference type="STRING" id="1742973.COMA2_190005"/>
<keyword evidence="11" id="KW-1185">Reference proteome</keyword>
<accession>A0A0S4LHY5</accession>
<organism evidence="10 11">
    <name type="scientific">Candidatus Nitrospira nitrificans</name>
    <dbReference type="NCBI Taxonomy" id="1742973"/>
    <lineage>
        <taxon>Bacteria</taxon>
        <taxon>Pseudomonadati</taxon>
        <taxon>Nitrospirota</taxon>
        <taxon>Nitrospiria</taxon>
        <taxon>Nitrospirales</taxon>
        <taxon>Nitrospiraceae</taxon>
        <taxon>Nitrospira</taxon>
    </lineage>
</organism>
<feature type="transmembrane region" description="Helical" evidence="8">
    <location>
        <begin position="259"/>
        <end position="279"/>
    </location>
</feature>
<keyword evidence="7 8" id="KW-0472">Membrane</keyword>
<dbReference type="Pfam" id="PF02554">
    <property type="entry name" value="CstA"/>
    <property type="match status" value="1"/>
</dbReference>
<dbReference type="AlphaFoldDB" id="A0A0S4LHY5"/>
<dbReference type="GO" id="GO:0009267">
    <property type="term" value="P:cellular response to starvation"/>
    <property type="evidence" value="ECO:0007669"/>
    <property type="project" value="InterPro"/>
</dbReference>
<feature type="domain" description="CstA N-terminal" evidence="9">
    <location>
        <begin position="37"/>
        <end position="574"/>
    </location>
</feature>
<feature type="transmembrane region" description="Helical" evidence="8">
    <location>
        <begin position="97"/>
        <end position="115"/>
    </location>
</feature>
<keyword evidence="4" id="KW-1003">Cell membrane</keyword>
<sequence>MPGVKPFLSLLWVLLSLLGALALAHVVGVVNPDEKVNGLWLVVAAACIYVLAYRFYGRWLAKQVVGLNNQHVTPAVRLNDGVNFHPTNKVVLFGHHFAAIAGAGPLLGPVLAAQFGFVPGFLWLVIGAVLAGAVQDFIILVASMRRNGRSLPEIAHDELGSVTGTATAVAVLFIVVVALAGLGFAVVNALYHNAWGTFTIAMTIPIGLLMGFYLQKFRPGAVAEVSILGVALLIVAVLFGRVVAQSSYAWLFEFDKPALVWLLAGYGFLASVLPGWMLLVPRGYLSTFMKLGVVFLLGLGVILMAPTVEMPRVTQFANGGGPIIPGTLFPFLFITIACGAISGFHSLVSSGTTPKMIEQESQAVVGYAAMLLESFVGVMALIAASVLIPGDYLAINTTLSADALAAMGFPPSRIAELSQMVEVDVAGRPGGAVSLAVGMASIFSALPGMTGLMAYWYQFALVFEALFILTTIDTGTRVGRYLVQEMAGRVYAPFRRMNWVPGVMSSSGLVVGAWAYLIGTGSISTIWPMFGAANQLLGTLALCIGTTVLIKMWKSPYLWVTALPMLFVGIITLTGSYEMFWMFLKKAGTLTAGQAFALYLDAVLVALVAVLGVIVLSDSMRQWYGYVVLKKPFTSSEVVVMAGGGSAGRMQAAIRQHDDEQRCFKLPHGTGCC</sequence>
<dbReference type="RefSeq" id="WP_090896125.1">
    <property type="nucleotide sequence ID" value="NZ_CZPZ01000011.1"/>
</dbReference>
<dbReference type="Proteomes" id="UP000198736">
    <property type="component" value="Unassembled WGS sequence"/>
</dbReference>
<feature type="transmembrane region" description="Helical" evidence="8">
    <location>
        <begin position="455"/>
        <end position="476"/>
    </location>
</feature>
<evidence type="ECO:0000256" key="7">
    <source>
        <dbReference type="ARBA" id="ARBA00023136"/>
    </source>
</evidence>
<evidence type="ECO:0000256" key="8">
    <source>
        <dbReference type="SAM" id="Phobius"/>
    </source>
</evidence>